<sequence>MSRRESLCIGGVELHMNRDFWLPDSLYHCPPGKVRQQSSTPSGKANHSQPPESASEDPKRLLVGLQTLHVADLQGTFLANSSSLHIFTAGQTFAWITAHFHVFVRMHASYMRPQVRKHILSSLPTNHSSILTTELAFLTRFPSLVAPQGPHQHTTAKTITMTTAVKIQVWR</sequence>
<organism evidence="2 3">
    <name type="scientific">Ilyodon furcidens</name>
    <name type="common">goldbreast splitfin</name>
    <dbReference type="NCBI Taxonomy" id="33524"/>
    <lineage>
        <taxon>Eukaryota</taxon>
        <taxon>Metazoa</taxon>
        <taxon>Chordata</taxon>
        <taxon>Craniata</taxon>
        <taxon>Vertebrata</taxon>
        <taxon>Euteleostomi</taxon>
        <taxon>Actinopterygii</taxon>
        <taxon>Neopterygii</taxon>
        <taxon>Teleostei</taxon>
        <taxon>Neoteleostei</taxon>
        <taxon>Acanthomorphata</taxon>
        <taxon>Ovalentaria</taxon>
        <taxon>Atherinomorphae</taxon>
        <taxon>Cyprinodontiformes</taxon>
        <taxon>Goodeidae</taxon>
        <taxon>Ilyodon</taxon>
    </lineage>
</organism>
<accession>A0ABV0TD65</accession>
<evidence type="ECO:0000256" key="1">
    <source>
        <dbReference type="SAM" id="MobiDB-lite"/>
    </source>
</evidence>
<keyword evidence="3" id="KW-1185">Reference proteome</keyword>
<evidence type="ECO:0000313" key="3">
    <source>
        <dbReference type="Proteomes" id="UP001482620"/>
    </source>
</evidence>
<comment type="caution">
    <text evidence="2">The sequence shown here is derived from an EMBL/GenBank/DDBJ whole genome shotgun (WGS) entry which is preliminary data.</text>
</comment>
<dbReference type="Proteomes" id="UP001482620">
    <property type="component" value="Unassembled WGS sequence"/>
</dbReference>
<name>A0ABV0TD65_9TELE</name>
<feature type="region of interest" description="Disordered" evidence="1">
    <location>
        <begin position="32"/>
        <end position="58"/>
    </location>
</feature>
<protein>
    <submittedName>
        <fullName evidence="2">Uncharacterized protein</fullName>
    </submittedName>
</protein>
<dbReference type="EMBL" id="JAHRIQ010028794">
    <property type="protein sequence ID" value="MEQ2230830.1"/>
    <property type="molecule type" value="Genomic_DNA"/>
</dbReference>
<proteinExistence type="predicted"/>
<evidence type="ECO:0000313" key="2">
    <source>
        <dbReference type="EMBL" id="MEQ2230830.1"/>
    </source>
</evidence>
<gene>
    <name evidence="2" type="ORF">ILYODFUR_033282</name>
</gene>
<reference evidence="2 3" key="1">
    <citation type="submission" date="2021-06" db="EMBL/GenBank/DDBJ databases">
        <authorList>
            <person name="Palmer J.M."/>
        </authorList>
    </citation>
    <scope>NUCLEOTIDE SEQUENCE [LARGE SCALE GENOMIC DNA]</scope>
    <source>
        <strain evidence="3">if_2019</strain>
        <tissue evidence="2">Muscle</tissue>
    </source>
</reference>
<feature type="compositionally biased region" description="Polar residues" evidence="1">
    <location>
        <begin position="35"/>
        <end position="52"/>
    </location>
</feature>